<evidence type="ECO:0000313" key="7">
    <source>
        <dbReference type="Proteomes" id="UP001177258"/>
    </source>
</evidence>
<protein>
    <submittedName>
        <fullName evidence="6">HlyD family secretion protein</fullName>
    </submittedName>
</protein>
<evidence type="ECO:0000259" key="4">
    <source>
        <dbReference type="Pfam" id="PF25963"/>
    </source>
</evidence>
<name>A0AA90SS04_9HELI</name>
<sequence length="353" mass="39091">MPYLKSWTPKKPQLIATFISIIVVICGVLSILYAWELPPFFRGVVSTDDAYIQAKTTLLSPRVSGYVTDIYVHDFTSVKAGEPILQIDRRIFVQKVNEAEANLQSVQASLDTYDQNYRLREAVVNEKKAIIDADKATLENAKSQNNRVSKLVKKGSLSAREYEDTQTALKKAQYALAESEAQYQKAIEELQAYKISKAALQADVKRAEALLELAQINLEYSLIKAPVDGTLGQIGARIGQAVTQGTPLTFLIPNLKWVEANIKETKMQDVHIGQKVTFSVDALGGAVLQGRVERISPATGSEFSSIRVNNATGNFIKIIQRIPVRIEIDPNDSHFKDLKAGMSVIATIHTQKD</sequence>
<keyword evidence="2" id="KW-0812">Transmembrane</keyword>
<evidence type="ECO:0000256" key="2">
    <source>
        <dbReference type="SAM" id="Phobius"/>
    </source>
</evidence>
<keyword evidence="8" id="KW-1185">Reference proteome</keyword>
<evidence type="ECO:0000313" key="8">
    <source>
        <dbReference type="Proteomes" id="UP001240777"/>
    </source>
</evidence>
<dbReference type="Pfam" id="PF25963">
    <property type="entry name" value="Beta-barrel_AAEA"/>
    <property type="match status" value="1"/>
</dbReference>
<dbReference type="PANTHER" id="PTHR30386">
    <property type="entry name" value="MEMBRANE FUSION SUBUNIT OF EMRAB-TOLC MULTIDRUG EFFLUX PUMP"/>
    <property type="match status" value="1"/>
</dbReference>
<dbReference type="InterPro" id="IPR058634">
    <property type="entry name" value="AaeA-lik-b-barrel"/>
</dbReference>
<keyword evidence="2" id="KW-1133">Transmembrane helix</keyword>
<dbReference type="AlphaFoldDB" id="A0AA90SS04"/>
<dbReference type="Proteomes" id="UP001177258">
    <property type="component" value="Unassembled WGS sequence"/>
</dbReference>
<evidence type="ECO:0000313" key="5">
    <source>
        <dbReference type="EMBL" id="MDO7252517.1"/>
    </source>
</evidence>
<dbReference type="InterPro" id="IPR050739">
    <property type="entry name" value="MFP"/>
</dbReference>
<reference evidence="5 7" key="3">
    <citation type="journal article" date="2024" name="Syst. Appl. Microbiol.">
        <title>Helicobacter cappadocius sp. nov., from lizards: The first psychrotrophic Helicobacter species.</title>
        <authorList>
            <person name="Aydin F."/>
            <person name="Tarhane S."/>
            <person name="Karakaya E."/>
            <person name="Abay S."/>
            <person name="Kayman T."/>
            <person name="Guran O."/>
            <person name="Bozkurt E."/>
            <person name="Uzum N."/>
            <person name="Avci A."/>
            <person name="Olgun K."/>
            <person name="Jablonski D."/>
            <person name="Guran C."/>
            <person name="Burcin Saticioglu I."/>
        </authorList>
    </citation>
    <scope>NUCLEOTIDE SEQUENCE [LARGE SCALE GENOMIC DNA]</scope>
    <source>
        <strain evidence="5">Faydin-H75</strain>
        <strain evidence="7">faydin-H76</strain>
    </source>
</reference>
<dbReference type="EMBL" id="JAUYZK010000001">
    <property type="protein sequence ID" value="MDP2538384.1"/>
    <property type="molecule type" value="Genomic_DNA"/>
</dbReference>
<gene>
    <name evidence="5" type="ORF">Q5I04_01095</name>
    <name evidence="6" type="ORF">Q5I06_01095</name>
</gene>
<evidence type="ECO:0000256" key="1">
    <source>
        <dbReference type="SAM" id="Coils"/>
    </source>
</evidence>
<evidence type="ECO:0000313" key="6">
    <source>
        <dbReference type="EMBL" id="MDP2538384.1"/>
    </source>
</evidence>
<dbReference type="EMBL" id="JAUPEV010000001">
    <property type="protein sequence ID" value="MDO7252517.1"/>
    <property type="molecule type" value="Genomic_DNA"/>
</dbReference>
<feature type="transmembrane region" description="Helical" evidence="2">
    <location>
        <begin position="12"/>
        <end position="35"/>
    </location>
</feature>
<feature type="coiled-coil region" evidence="1">
    <location>
        <begin position="162"/>
        <end position="217"/>
    </location>
</feature>
<dbReference type="RefSeq" id="WP_305516357.1">
    <property type="nucleotide sequence ID" value="NZ_JAUPEV010000001.1"/>
</dbReference>
<dbReference type="InterPro" id="IPR058625">
    <property type="entry name" value="MdtA-like_BSH"/>
</dbReference>
<reference evidence="6 8" key="1">
    <citation type="submission" date="2023-07" db="EMBL/GenBank/DDBJ databases">
        <title>Unpublished Manusciprt.</title>
        <authorList>
            <person name="Aydin F."/>
            <person name="Tarhane S."/>
            <person name="Saticioglu I.B."/>
            <person name="Karakaya E."/>
            <person name="Abay S."/>
            <person name="Guran O."/>
            <person name="Bozkurt E."/>
            <person name="Uzum N."/>
            <person name="Olgun K."/>
            <person name="Jablonski D."/>
        </authorList>
    </citation>
    <scope>NUCLEOTIDE SEQUENCE</scope>
    <source>
        <strain evidence="8">faydin-H75</strain>
        <strain evidence="6">Faydin-H76</strain>
    </source>
</reference>
<organism evidence="6 7">
    <name type="scientific">Helicobacter cappadocius</name>
    <dbReference type="NCBI Taxonomy" id="3063998"/>
    <lineage>
        <taxon>Bacteria</taxon>
        <taxon>Pseudomonadati</taxon>
        <taxon>Campylobacterota</taxon>
        <taxon>Epsilonproteobacteria</taxon>
        <taxon>Campylobacterales</taxon>
        <taxon>Helicobacteraceae</taxon>
        <taxon>Helicobacter</taxon>
    </lineage>
</organism>
<feature type="domain" description="Multidrug resistance protein MdtA-like barrel-sandwich hybrid" evidence="3">
    <location>
        <begin position="59"/>
        <end position="249"/>
    </location>
</feature>
<dbReference type="Gene3D" id="2.40.30.170">
    <property type="match status" value="1"/>
</dbReference>
<feature type="domain" description="p-hydroxybenzoic acid efflux pump subunit AaeA-like beta-barrel" evidence="4">
    <location>
        <begin position="258"/>
        <end position="348"/>
    </location>
</feature>
<accession>A0AA90SS04</accession>
<dbReference type="GO" id="GO:0055085">
    <property type="term" value="P:transmembrane transport"/>
    <property type="evidence" value="ECO:0007669"/>
    <property type="project" value="InterPro"/>
</dbReference>
<keyword evidence="2" id="KW-0472">Membrane</keyword>
<proteinExistence type="predicted"/>
<evidence type="ECO:0000259" key="3">
    <source>
        <dbReference type="Pfam" id="PF25917"/>
    </source>
</evidence>
<dbReference type="PANTHER" id="PTHR30386:SF24">
    <property type="entry name" value="MULTIDRUG RESISTANCE EFFLUX PUMP"/>
    <property type="match status" value="1"/>
</dbReference>
<dbReference type="Pfam" id="PF25917">
    <property type="entry name" value="BSH_RND"/>
    <property type="match status" value="1"/>
</dbReference>
<dbReference type="SUPFAM" id="SSF111369">
    <property type="entry name" value="HlyD-like secretion proteins"/>
    <property type="match status" value="2"/>
</dbReference>
<comment type="caution">
    <text evidence="6">The sequence shown here is derived from an EMBL/GenBank/DDBJ whole genome shotgun (WGS) entry which is preliminary data.</text>
</comment>
<keyword evidence="1" id="KW-0175">Coiled coil</keyword>
<dbReference type="Proteomes" id="UP001240777">
    <property type="component" value="Unassembled WGS sequence"/>
</dbReference>
<reference evidence="5" key="2">
    <citation type="submission" date="2023-07" db="EMBL/GenBank/DDBJ databases">
        <authorList>
            <person name="Aydin F."/>
            <person name="Tarhane S."/>
            <person name="Saticioglu I.B."/>
            <person name="Karakaya E."/>
            <person name="Abay S."/>
            <person name="Guran O."/>
            <person name="Bozkurt E."/>
            <person name="Uzum N."/>
            <person name="Olgun K."/>
            <person name="Jablonski D."/>
        </authorList>
    </citation>
    <scope>NUCLEOTIDE SEQUENCE</scope>
    <source>
        <strain evidence="5">Faydin-H75</strain>
    </source>
</reference>
<dbReference type="Gene3D" id="1.10.287.470">
    <property type="entry name" value="Helix hairpin bin"/>
    <property type="match status" value="2"/>
</dbReference>
<dbReference type="Gene3D" id="2.40.50.100">
    <property type="match status" value="1"/>
</dbReference>